<feature type="domain" description="Tyr recombinase" evidence="6">
    <location>
        <begin position="304"/>
        <end position="518"/>
    </location>
</feature>
<evidence type="ECO:0000256" key="5">
    <source>
        <dbReference type="SAM" id="MobiDB-lite"/>
    </source>
</evidence>
<proteinExistence type="predicted"/>
<evidence type="ECO:0000256" key="4">
    <source>
        <dbReference type="PROSITE-ProRule" id="PRU01248"/>
    </source>
</evidence>
<dbReference type="RefSeq" id="WP_139667263.1">
    <property type="nucleotide sequence ID" value="NZ_VDLY02000005.1"/>
</dbReference>
<keyword evidence="9" id="KW-1185">Reference proteome</keyword>
<dbReference type="InterPro" id="IPR013762">
    <property type="entry name" value="Integrase-like_cat_sf"/>
</dbReference>
<dbReference type="Pfam" id="PF14659">
    <property type="entry name" value="Phage_int_SAM_3"/>
    <property type="match status" value="1"/>
</dbReference>
<name>A0A5N6ADY4_9ACTN</name>
<dbReference type="GO" id="GO:0015074">
    <property type="term" value="P:DNA integration"/>
    <property type="evidence" value="ECO:0007669"/>
    <property type="project" value="UniProtKB-KW"/>
</dbReference>
<keyword evidence="2 4" id="KW-0238">DNA-binding</keyword>
<dbReference type="GO" id="GO:0006310">
    <property type="term" value="P:DNA recombination"/>
    <property type="evidence" value="ECO:0007669"/>
    <property type="project" value="UniProtKB-KW"/>
</dbReference>
<accession>A0A5N6ADY4</accession>
<comment type="caution">
    <text evidence="8">The sequence shown here is derived from an EMBL/GenBank/DDBJ whole genome shotgun (WGS) entry which is preliminary data.</text>
</comment>
<dbReference type="AlphaFoldDB" id="A0A5N6ADY4"/>
<dbReference type="InterPro" id="IPR004107">
    <property type="entry name" value="Integrase_SAM-like_N"/>
</dbReference>
<dbReference type="SUPFAM" id="SSF56349">
    <property type="entry name" value="DNA breaking-rejoining enzymes"/>
    <property type="match status" value="1"/>
</dbReference>
<evidence type="ECO:0000313" key="9">
    <source>
        <dbReference type="Proteomes" id="UP000314251"/>
    </source>
</evidence>
<dbReference type="PROSITE" id="PS51898">
    <property type="entry name" value="TYR_RECOMBINASE"/>
    <property type="match status" value="1"/>
</dbReference>
<dbReference type="InterPro" id="IPR011010">
    <property type="entry name" value="DNA_brk_join_enz"/>
</dbReference>
<dbReference type="GO" id="GO:0003677">
    <property type="term" value="F:DNA binding"/>
    <property type="evidence" value="ECO:0007669"/>
    <property type="project" value="UniProtKB-UniRule"/>
</dbReference>
<feature type="region of interest" description="Disordered" evidence="5">
    <location>
        <begin position="404"/>
        <end position="445"/>
    </location>
</feature>
<evidence type="ECO:0000259" key="7">
    <source>
        <dbReference type="PROSITE" id="PS51900"/>
    </source>
</evidence>
<dbReference type="OrthoDB" id="9805859at2"/>
<keyword evidence="3" id="KW-0233">DNA recombination</keyword>
<dbReference type="EMBL" id="VDLY02000005">
    <property type="protein sequence ID" value="KAB8167037.1"/>
    <property type="molecule type" value="Genomic_DNA"/>
</dbReference>
<evidence type="ECO:0000259" key="6">
    <source>
        <dbReference type="PROSITE" id="PS51898"/>
    </source>
</evidence>
<evidence type="ECO:0000256" key="1">
    <source>
        <dbReference type="ARBA" id="ARBA00022908"/>
    </source>
</evidence>
<dbReference type="Gene3D" id="1.10.150.130">
    <property type="match status" value="1"/>
</dbReference>
<keyword evidence="1" id="KW-0229">DNA integration</keyword>
<gene>
    <name evidence="8" type="ORF">FH607_009030</name>
</gene>
<sequence length="539" mass="60419">MKGSTYRRCYCRGEDGRPLGKACPKLSSKRHGVWCVRQELPPRNNGTRRAFNRAGYASAKEAQADLEKVRDLLALPEGDDVEAQIRLGDLLEEVSKDKRAPLPELNDVRRQINLGLVLSSKLTVGEWLDLWLESKKKIKTKTTRGYESIIRVHLKPLIGHIRLDRLSVPHLDDMFQRIDERNERIAAANERRHAQAARCRWSLPEVPPASKAPAAVAERARLREERAVLAAMPPFMKLTGPATKQRIRACLRTALNAAIARQRETGLTFNAAEHVELSGGQRPKGLLWTEERIARWQETGEVPSPVMAWTPQQLGQFLDEAVSSRYYIGYRLVGYHCLRRGEAAGARRTDLDVLTRLLWIAIERTLDGWTPVESDPKTEGSAAPVLLDEETVRLIVEDTARKRAEGEARLTAQRERRARGEEPDDSPPAWVDSGYILTEEDGTPVHPEKLSDEFQRIRKRAGLPPINIRDARHTGAGLVKAAGGDIHDAKVKLRHSTIKLTSDTYMVLFQELKEALAEGVVAVVPRARKAEDEPATEGA</sequence>
<feature type="compositionally biased region" description="Basic and acidic residues" evidence="5">
    <location>
        <begin position="404"/>
        <end position="421"/>
    </location>
</feature>
<organism evidence="8 9">
    <name type="scientific">Streptomyces mimosae</name>
    <dbReference type="NCBI Taxonomy" id="2586635"/>
    <lineage>
        <taxon>Bacteria</taxon>
        <taxon>Bacillati</taxon>
        <taxon>Actinomycetota</taxon>
        <taxon>Actinomycetes</taxon>
        <taxon>Kitasatosporales</taxon>
        <taxon>Streptomycetaceae</taxon>
        <taxon>Streptomyces</taxon>
    </lineage>
</organism>
<dbReference type="Proteomes" id="UP000314251">
    <property type="component" value="Unassembled WGS sequence"/>
</dbReference>
<dbReference type="InterPro" id="IPR002104">
    <property type="entry name" value="Integrase_catalytic"/>
</dbReference>
<evidence type="ECO:0000256" key="3">
    <source>
        <dbReference type="ARBA" id="ARBA00023172"/>
    </source>
</evidence>
<feature type="domain" description="Core-binding (CB)" evidence="7">
    <location>
        <begin position="122"/>
        <end position="259"/>
    </location>
</feature>
<evidence type="ECO:0000256" key="2">
    <source>
        <dbReference type="ARBA" id="ARBA00023125"/>
    </source>
</evidence>
<protein>
    <submittedName>
        <fullName evidence="8">Tyrosine-type recombinase/integrase</fullName>
    </submittedName>
</protein>
<evidence type="ECO:0000313" key="8">
    <source>
        <dbReference type="EMBL" id="KAB8167037.1"/>
    </source>
</evidence>
<reference evidence="8" key="1">
    <citation type="submission" date="2019-10" db="EMBL/GenBank/DDBJ databases">
        <title>Nonomuraea sp. nov., isolated from Phyllanthus amarus.</title>
        <authorList>
            <person name="Klykleung N."/>
            <person name="Tanasupawat S."/>
        </authorList>
    </citation>
    <scope>NUCLEOTIDE SEQUENCE [LARGE SCALE GENOMIC DNA]</scope>
    <source>
        <strain evidence="8">3MP-10</strain>
    </source>
</reference>
<dbReference type="InterPro" id="IPR010998">
    <property type="entry name" value="Integrase_recombinase_N"/>
</dbReference>
<dbReference type="Gene3D" id="1.10.443.10">
    <property type="entry name" value="Intergrase catalytic core"/>
    <property type="match status" value="1"/>
</dbReference>
<dbReference type="PROSITE" id="PS51900">
    <property type="entry name" value="CB"/>
    <property type="match status" value="1"/>
</dbReference>
<dbReference type="InterPro" id="IPR044068">
    <property type="entry name" value="CB"/>
</dbReference>